<dbReference type="CDD" id="cd06236">
    <property type="entry name" value="M14_AGBL5_like"/>
    <property type="match status" value="1"/>
</dbReference>
<name>A0A0V0QMT7_PSEPJ</name>
<keyword evidence="7" id="KW-0645">Protease</keyword>
<comment type="catalytic activity">
    <reaction evidence="16">
        <text>C-terminal L-alpha-aminoacyl-L-glutamyl-[tubulin] + H2O = C-terminal L-alpha-aminoacyl-[tubulin] + L-glutamate</text>
        <dbReference type="Rhea" id="RHEA:63796"/>
        <dbReference type="Rhea" id="RHEA-COMP:16436"/>
        <dbReference type="Rhea" id="RHEA-COMP:16437"/>
        <dbReference type="ChEBI" id="CHEBI:15377"/>
        <dbReference type="ChEBI" id="CHEBI:29985"/>
        <dbReference type="ChEBI" id="CHEBI:90782"/>
        <dbReference type="ChEBI" id="CHEBI:149556"/>
        <dbReference type="EC" id="3.4.17.24"/>
    </reaction>
    <physiologicalReaction direction="left-to-right" evidence="16">
        <dbReference type="Rhea" id="RHEA:63797"/>
    </physiologicalReaction>
</comment>
<dbReference type="SUPFAM" id="SSF53187">
    <property type="entry name" value="Zn-dependent exopeptidases"/>
    <property type="match status" value="1"/>
</dbReference>
<dbReference type="OMA" id="TIECNYN"/>
<gene>
    <name evidence="23" type="ORF">PPERSA_04199</name>
</gene>
<evidence type="ECO:0000256" key="16">
    <source>
        <dbReference type="ARBA" id="ARBA00024627"/>
    </source>
</evidence>
<dbReference type="AlphaFoldDB" id="A0A0V0QMT7"/>
<evidence type="ECO:0000256" key="21">
    <source>
        <dbReference type="PROSITE-ProRule" id="PRU01379"/>
    </source>
</evidence>
<evidence type="ECO:0000256" key="14">
    <source>
        <dbReference type="ARBA" id="ARBA00024141"/>
    </source>
</evidence>
<dbReference type="PROSITE" id="PS52035">
    <property type="entry name" value="PEPTIDASE_M14"/>
    <property type="match status" value="1"/>
</dbReference>
<evidence type="ECO:0000256" key="18">
    <source>
        <dbReference type="ARBA" id="ARBA00032753"/>
    </source>
</evidence>
<dbReference type="PANTHER" id="PTHR12756:SF12">
    <property type="entry name" value="CYTOSOLIC CARBOXYPEPTIDASE-LIKE PROTEIN 5"/>
    <property type="match status" value="1"/>
</dbReference>
<evidence type="ECO:0000259" key="22">
    <source>
        <dbReference type="PROSITE" id="PS52035"/>
    </source>
</evidence>
<evidence type="ECO:0000256" key="2">
    <source>
        <dbReference type="ARBA" id="ARBA00004123"/>
    </source>
</evidence>
<evidence type="ECO:0000256" key="17">
    <source>
        <dbReference type="ARBA" id="ARBA00026108"/>
    </source>
</evidence>
<comment type="caution">
    <text evidence="23">The sequence shown here is derived from an EMBL/GenBank/DDBJ whole genome shotgun (WGS) entry which is preliminary data.</text>
</comment>
<proteinExistence type="inferred from homology"/>
<evidence type="ECO:0000313" key="23">
    <source>
        <dbReference type="EMBL" id="KRX03647.1"/>
    </source>
</evidence>
<sequence length="580" mass="68339">MQIYQQIPQHNQFIVKNKISEQLTQTIIFNSDFDSGNLKSAERIQQNQFYLTTVADGEFSNTELPQKSWFHFSVQGFNPKQQAKFIIPGITMLFQVSKSPDFFKPVYKTQNGNWRKSPYQVVFLTKENNELELQFDFVFDNDKPIFFAFSFPWTYTENCQFMEQLQQEYSRDSEIYFNYETIIKSPEGRNVDLLTISSQEGQTQEQEDYIDPLLFPDRENQQRPSRFRKNKMIVAFTGRVHPGETPASHSMNGIIKFLLSKKDARAQILRKYFVFKIIPLLNPDGVYHGHYRFDIFGQNLNRYYDNPDPNKQPSCYAVRKLIEYLNEDKRVFFYSDLHSHPRKLGCFFYGNAVDDLPQQVESQLYAKIVGMNSINLEYENCNFSKKHMNAKDRNEDVTKQSCARVQVQKITGIIHCYTLENGYHQNNFISELPYPTSTHRRFGTYGYTEPDAENFQSDLYKRGPPPYNIQIYEQIGRAMLISILDIFDKNPYSRLPSSNYKNIDTLRRDLAVQVARQDRFKKDDSVPQKIKNITNLIKEQFFKQFKEKKVFDLSERGNQQKRFTISKGKSNIQKIKSANF</sequence>
<evidence type="ECO:0000256" key="5">
    <source>
        <dbReference type="ARBA" id="ARBA00005988"/>
    </source>
</evidence>
<dbReference type="InterPro" id="IPR050821">
    <property type="entry name" value="Cytosolic_carboxypeptidase"/>
</dbReference>
<dbReference type="Gene3D" id="3.40.630.10">
    <property type="entry name" value="Zn peptidases"/>
    <property type="match status" value="1"/>
</dbReference>
<dbReference type="OrthoDB" id="10253041at2759"/>
<comment type="catalytic activity">
    <reaction evidence="15">
        <text>C-terminal L-alpha-aminoacyl-L-glutamyl-L-glutamyl-[tubulin] + H2O = C-terminal L-alpha-aminoacyl-L-glutamyl-[tubulin] + L-glutamate</text>
        <dbReference type="Rhea" id="RHEA:63792"/>
        <dbReference type="Rhea" id="RHEA-COMP:16435"/>
        <dbReference type="Rhea" id="RHEA-COMP:16436"/>
        <dbReference type="ChEBI" id="CHEBI:15377"/>
        <dbReference type="ChEBI" id="CHEBI:29985"/>
        <dbReference type="ChEBI" id="CHEBI:149555"/>
        <dbReference type="ChEBI" id="CHEBI:149556"/>
        <dbReference type="EC" id="3.4.17.24"/>
    </reaction>
    <physiologicalReaction direction="left-to-right" evidence="15">
        <dbReference type="Rhea" id="RHEA:63793"/>
    </physiologicalReaction>
</comment>
<keyword evidence="12" id="KW-0206">Cytoskeleton</keyword>
<reference evidence="23 24" key="1">
    <citation type="journal article" date="2015" name="Sci. Rep.">
        <title>Genome of the facultative scuticociliatosis pathogen Pseudocohnilembus persalinus provides insight into its virulence through horizontal gene transfer.</title>
        <authorList>
            <person name="Xiong J."/>
            <person name="Wang G."/>
            <person name="Cheng J."/>
            <person name="Tian M."/>
            <person name="Pan X."/>
            <person name="Warren A."/>
            <person name="Jiang C."/>
            <person name="Yuan D."/>
            <person name="Miao W."/>
        </authorList>
    </citation>
    <scope>NUCLEOTIDE SEQUENCE [LARGE SCALE GENOMIC DNA]</scope>
    <source>
        <strain evidence="23">36N120E</strain>
    </source>
</reference>
<dbReference type="GO" id="GO:0030496">
    <property type="term" value="C:midbody"/>
    <property type="evidence" value="ECO:0007669"/>
    <property type="project" value="UniProtKB-SubCell"/>
</dbReference>
<keyword evidence="13" id="KW-0539">Nucleus</keyword>
<comment type="similarity">
    <text evidence="5 21">Belongs to the peptidase M14 family.</text>
</comment>
<dbReference type="GO" id="GO:0005634">
    <property type="term" value="C:nucleus"/>
    <property type="evidence" value="ECO:0007669"/>
    <property type="project" value="UniProtKB-SubCell"/>
</dbReference>
<evidence type="ECO:0000256" key="1">
    <source>
        <dbReference type="ARBA" id="ARBA00001947"/>
    </source>
</evidence>
<evidence type="ECO:0000256" key="13">
    <source>
        <dbReference type="ARBA" id="ARBA00023242"/>
    </source>
</evidence>
<keyword evidence="24" id="KW-1185">Reference proteome</keyword>
<accession>A0A0V0QMT7</accession>
<evidence type="ECO:0000313" key="24">
    <source>
        <dbReference type="Proteomes" id="UP000054937"/>
    </source>
</evidence>
<keyword evidence="9" id="KW-0378">Hydrolase</keyword>
<dbReference type="GO" id="GO:0008270">
    <property type="term" value="F:zinc ion binding"/>
    <property type="evidence" value="ECO:0007669"/>
    <property type="project" value="InterPro"/>
</dbReference>
<dbReference type="Gene3D" id="2.60.40.3120">
    <property type="match status" value="1"/>
</dbReference>
<dbReference type="Pfam" id="PF18027">
    <property type="entry name" value="Pepdidase_M14_N"/>
    <property type="match status" value="1"/>
</dbReference>
<comment type="subcellular location">
    <subcellularLocation>
        <location evidence="3">Cytoplasm</location>
        <location evidence="3">Cytoskeleton</location>
        <location evidence="3">Spindle</location>
    </subcellularLocation>
    <subcellularLocation>
        <location evidence="4">Midbody</location>
    </subcellularLocation>
    <subcellularLocation>
        <location evidence="2">Nucleus</location>
    </subcellularLocation>
</comment>
<keyword evidence="10" id="KW-0862">Zinc</keyword>
<evidence type="ECO:0000256" key="19">
    <source>
        <dbReference type="ARBA" id="ARBA00032928"/>
    </source>
</evidence>
<evidence type="ECO:0000256" key="20">
    <source>
        <dbReference type="ARBA" id="ARBA00047714"/>
    </source>
</evidence>
<evidence type="ECO:0000256" key="11">
    <source>
        <dbReference type="ARBA" id="ARBA00023049"/>
    </source>
</evidence>
<protein>
    <recommendedName>
        <fullName evidence="14">Cytosolic carboxypeptidase-like protein 5</fullName>
        <ecNumber evidence="17">3.4.17.24</ecNumber>
    </recommendedName>
    <alternativeName>
        <fullName evidence="19">ATP/GTP-binding protein-like 5</fullName>
    </alternativeName>
    <alternativeName>
        <fullName evidence="18">Protein deglutamylase CCP5</fullName>
    </alternativeName>
</protein>
<evidence type="ECO:0000256" key="4">
    <source>
        <dbReference type="ARBA" id="ARBA00004214"/>
    </source>
</evidence>
<feature type="active site" description="Proton donor/acceptor" evidence="21">
    <location>
        <position position="420"/>
    </location>
</feature>
<keyword evidence="11" id="KW-0482">Metalloprotease</keyword>
<feature type="domain" description="Peptidase M14" evidence="22">
    <location>
        <begin position="151"/>
        <end position="487"/>
    </location>
</feature>
<dbReference type="GO" id="GO:0006508">
    <property type="term" value="P:proteolysis"/>
    <property type="evidence" value="ECO:0007669"/>
    <property type="project" value="UniProtKB-KW"/>
</dbReference>
<dbReference type="Pfam" id="PF00246">
    <property type="entry name" value="Peptidase_M14"/>
    <property type="match status" value="1"/>
</dbReference>
<evidence type="ECO:0000256" key="6">
    <source>
        <dbReference type="ARBA" id="ARBA00022490"/>
    </source>
</evidence>
<comment type="cofactor">
    <cofactor evidence="1">
        <name>Zn(2+)</name>
        <dbReference type="ChEBI" id="CHEBI:29105"/>
    </cofactor>
</comment>
<evidence type="ECO:0000256" key="7">
    <source>
        <dbReference type="ARBA" id="ARBA00022670"/>
    </source>
</evidence>
<evidence type="ECO:0000256" key="9">
    <source>
        <dbReference type="ARBA" id="ARBA00022801"/>
    </source>
</evidence>
<dbReference type="EMBL" id="LDAU01000129">
    <property type="protein sequence ID" value="KRX03647.1"/>
    <property type="molecule type" value="Genomic_DNA"/>
</dbReference>
<dbReference type="InterPro" id="IPR040626">
    <property type="entry name" value="Pepdidase_M14_N"/>
</dbReference>
<evidence type="ECO:0000256" key="12">
    <source>
        <dbReference type="ARBA" id="ARBA00023212"/>
    </source>
</evidence>
<evidence type="ECO:0000256" key="15">
    <source>
        <dbReference type="ARBA" id="ARBA00024524"/>
    </source>
</evidence>
<evidence type="ECO:0000256" key="8">
    <source>
        <dbReference type="ARBA" id="ARBA00022723"/>
    </source>
</evidence>
<dbReference type="Proteomes" id="UP000054937">
    <property type="component" value="Unassembled WGS sequence"/>
</dbReference>
<comment type="catalytic activity">
    <reaction evidence="20">
        <text>gamma-L-glutamyl-L-glutamyl-[protein] + H2O = L-glutamyl-[protein] + L-glutamate</text>
        <dbReference type="Rhea" id="RHEA:60152"/>
        <dbReference type="Rhea" id="RHEA-COMP:10208"/>
        <dbReference type="Rhea" id="RHEA-COMP:15517"/>
        <dbReference type="ChEBI" id="CHEBI:15377"/>
        <dbReference type="ChEBI" id="CHEBI:29973"/>
        <dbReference type="ChEBI" id="CHEBI:29985"/>
        <dbReference type="ChEBI" id="CHEBI:143622"/>
    </reaction>
    <physiologicalReaction direction="left-to-right" evidence="20">
        <dbReference type="Rhea" id="RHEA:60153"/>
    </physiologicalReaction>
</comment>
<organism evidence="23 24">
    <name type="scientific">Pseudocohnilembus persalinus</name>
    <name type="common">Ciliate</name>
    <dbReference type="NCBI Taxonomy" id="266149"/>
    <lineage>
        <taxon>Eukaryota</taxon>
        <taxon>Sar</taxon>
        <taxon>Alveolata</taxon>
        <taxon>Ciliophora</taxon>
        <taxon>Intramacronucleata</taxon>
        <taxon>Oligohymenophorea</taxon>
        <taxon>Scuticociliatia</taxon>
        <taxon>Philasterida</taxon>
        <taxon>Pseudocohnilembidae</taxon>
        <taxon>Pseudocohnilembus</taxon>
    </lineage>
</organism>
<dbReference type="EC" id="3.4.17.24" evidence="17"/>
<dbReference type="InterPro" id="IPR000834">
    <property type="entry name" value="Peptidase_M14"/>
</dbReference>
<keyword evidence="6" id="KW-0963">Cytoplasm</keyword>
<evidence type="ECO:0000256" key="10">
    <source>
        <dbReference type="ARBA" id="ARBA00022833"/>
    </source>
</evidence>
<dbReference type="GO" id="GO:0004181">
    <property type="term" value="F:metallocarboxypeptidase activity"/>
    <property type="evidence" value="ECO:0007669"/>
    <property type="project" value="InterPro"/>
</dbReference>
<keyword evidence="8" id="KW-0479">Metal-binding</keyword>
<dbReference type="InParanoid" id="A0A0V0QMT7"/>
<evidence type="ECO:0000256" key="3">
    <source>
        <dbReference type="ARBA" id="ARBA00004186"/>
    </source>
</evidence>
<dbReference type="InterPro" id="IPR034286">
    <property type="entry name" value="M14_AGBL5-like"/>
</dbReference>
<dbReference type="GO" id="GO:0005819">
    <property type="term" value="C:spindle"/>
    <property type="evidence" value="ECO:0007669"/>
    <property type="project" value="UniProtKB-SubCell"/>
</dbReference>
<dbReference type="PANTHER" id="PTHR12756">
    <property type="entry name" value="CYTOSOLIC CARBOXYPEPTIDASE"/>
    <property type="match status" value="1"/>
</dbReference>